<dbReference type="OrthoDB" id="9768499at2"/>
<keyword evidence="1" id="KW-0472">Membrane</keyword>
<evidence type="ECO:0000313" key="3">
    <source>
        <dbReference type="EMBL" id="THV56818.1"/>
    </source>
</evidence>
<dbReference type="PROSITE" id="PS50125">
    <property type="entry name" value="GUANYLATE_CYCLASE_2"/>
    <property type="match status" value="1"/>
</dbReference>
<dbReference type="PANTHER" id="PTHR43081">
    <property type="entry name" value="ADENYLATE CYCLASE, TERMINAL-DIFFERENTIATION SPECIFIC-RELATED"/>
    <property type="match status" value="1"/>
</dbReference>
<dbReference type="Gene3D" id="3.30.70.1230">
    <property type="entry name" value="Nucleotide cyclase"/>
    <property type="match status" value="1"/>
</dbReference>
<dbReference type="Pfam" id="PF00211">
    <property type="entry name" value="Guanylate_cyc"/>
    <property type="match status" value="1"/>
</dbReference>
<dbReference type="Proteomes" id="UP000310406">
    <property type="component" value="Unassembled WGS sequence"/>
</dbReference>
<feature type="domain" description="Guanylate cyclase" evidence="2">
    <location>
        <begin position="171"/>
        <end position="299"/>
    </location>
</feature>
<reference evidence="3 4" key="1">
    <citation type="submission" date="2019-03" db="EMBL/GenBank/DDBJ databases">
        <title>Muricauda SCR12 sp.nov, a marine bacterium isolated from Pacific Ocean:the Okinawa trough.</title>
        <authorList>
            <person name="Liu L."/>
        </authorList>
    </citation>
    <scope>NUCLEOTIDE SEQUENCE [LARGE SCALE GENOMIC DNA]</scope>
    <source>
        <strain evidence="3 4">SCR12</strain>
    </source>
</reference>
<dbReference type="InterPro" id="IPR001054">
    <property type="entry name" value="A/G_cyclase"/>
</dbReference>
<protein>
    <submittedName>
        <fullName evidence="3">Adenylate/guanylate cyclase domain-containing protein</fullName>
    </submittedName>
</protein>
<evidence type="ECO:0000256" key="1">
    <source>
        <dbReference type="SAM" id="Phobius"/>
    </source>
</evidence>
<dbReference type="CDD" id="cd07302">
    <property type="entry name" value="CHD"/>
    <property type="match status" value="1"/>
</dbReference>
<dbReference type="RefSeq" id="WP_136567654.1">
    <property type="nucleotide sequence ID" value="NZ_SNTZ01000021.1"/>
</dbReference>
<sequence>MKQNYSRTFIKHLIIWPLIFGLWMVLRNYGQEVVSDFNEIPLTERLVVILVLGLLAGILFGFFEVIFEKYVNRNMSLGKLVLVSSFSYLIIIFVIIFCAGYIFHELTGETFYWETYKELMFSSQVAVLVLYFFIVITLISVFNEIDKRLGQGNLWKLFTGAFYSPKEDNRIFLFIDLKSSTTIAETIGHLQYSRLLQDCFRDLSIVAKSKAEIYQHVGDEAVLTWPTKTGLENNNCLKAFYDFKNRLLEKSSYYQEKYGVTPEFKAGMHYGKIIVAEVGELKREMAYHGDTINIAARLQEKCNELGKEMLVSAKMQKKLKPVAHINFEHQGKLILKGKSKVVELYSVECA</sequence>
<dbReference type="GO" id="GO:0009190">
    <property type="term" value="P:cyclic nucleotide biosynthetic process"/>
    <property type="evidence" value="ECO:0007669"/>
    <property type="project" value="InterPro"/>
</dbReference>
<dbReference type="EMBL" id="SNTZ01000021">
    <property type="protein sequence ID" value="THV56818.1"/>
    <property type="molecule type" value="Genomic_DNA"/>
</dbReference>
<accession>A0A4S8REZ5</accession>
<dbReference type="InterPro" id="IPR029787">
    <property type="entry name" value="Nucleotide_cyclase"/>
</dbReference>
<keyword evidence="1" id="KW-0812">Transmembrane</keyword>
<comment type="caution">
    <text evidence="3">The sequence shown here is derived from an EMBL/GenBank/DDBJ whole genome shotgun (WGS) entry which is preliminary data.</text>
</comment>
<dbReference type="AlphaFoldDB" id="A0A4S8REZ5"/>
<dbReference type="GO" id="GO:0004016">
    <property type="term" value="F:adenylate cyclase activity"/>
    <property type="evidence" value="ECO:0007669"/>
    <property type="project" value="UniProtKB-ARBA"/>
</dbReference>
<dbReference type="SUPFAM" id="SSF55073">
    <property type="entry name" value="Nucleotide cyclase"/>
    <property type="match status" value="1"/>
</dbReference>
<feature type="transmembrane region" description="Helical" evidence="1">
    <location>
        <begin position="123"/>
        <end position="142"/>
    </location>
</feature>
<dbReference type="PANTHER" id="PTHR43081:SF1">
    <property type="entry name" value="ADENYLATE CYCLASE, TERMINAL-DIFFERENTIATION SPECIFIC"/>
    <property type="match status" value="1"/>
</dbReference>
<feature type="transmembrane region" description="Helical" evidence="1">
    <location>
        <begin position="9"/>
        <end position="26"/>
    </location>
</feature>
<gene>
    <name evidence="3" type="ORF">EZV76_16600</name>
</gene>
<evidence type="ECO:0000259" key="2">
    <source>
        <dbReference type="PROSITE" id="PS50125"/>
    </source>
</evidence>
<organism evidence="3 4">
    <name type="scientific">Flagellimonas alvinocaridis</name>
    <dbReference type="NCBI Taxonomy" id="2530200"/>
    <lineage>
        <taxon>Bacteria</taxon>
        <taxon>Pseudomonadati</taxon>
        <taxon>Bacteroidota</taxon>
        <taxon>Flavobacteriia</taxon>
        <taxon>Flavobacteriales</taxon>
        <taxon>Flavobacteriaceae</taxon>
        <taxon>Flagellimonas</taxon>
    </lineage>
</organism>
<dbReference type="GO" id="GO:0035556">
    <property type="term" value="P:intracellular signal transduction"/>
    <property type="evidence" value="ECO:0007669"/>
    <property type="project" value="InterPro"/>
</dbReference>
<name>A0A4S8REZ5_9FLAO</name>
<feature type="transmembrane region" description="Helical" evidence="1">
    <location>
        <begin position="79"/>
        <end position="103"/>
    </location>
</feature>
<keyword evidence="4" id="KW-1185">Reference proteome</keyword>
<evidence type="ECO:0000313" key="4">
    <source>
        <dbReference type="Proteomes" id="UP000310406"/>
    </source>
</evidence>
<dbReference type="InterPro" id="IPR050697">
    <property type="entry name" value="Adenylyl/Guanylyl_Cyclase_3/4"/>
</dbReference>
<proteinExistence type="predicted"/>
<feature type="transmembrane region" description="Helical" evidence="1">
    <location>
        <begin position="46"/>
        <end position="67"/>
    </location>
</feature>
<keyword evidence="1" id="KW-1133">Transmembrane helix</keyword>